<keyword evidence="1" id="KW-0732">Signal</keyword>
<dbReference type="OrthoDB" id="6769990at2759"/>
<dbReference type="Proteomes" id="UP000292052">
    <property type="component" value="Unassembled WGS sequence"/>
</dbReference>
<protein>
    <submittedName>
        <fullName evidence="2">Choline transpo domain containing protein</fullName>
    </submittedName>
</protein>
<dbReference type="EMBL" id="QDEB01077934">
    <property type="protein sequence ID" value="RZC34667.1"/>
    <property type="molecule type" value="Genomic_DNA"/>
</dbReference>
<feature type="signal peptide" evidence="1">
    <location>
        <begin position="1"/>
        <end position="22"/>
    </location>
</feature>
<keyword evidence="3" id="KW-1185">Reference proteome</keyword>
<dbReference type="AlphaFoldDB" id="A0A482VQQ2"/>
<name>A0A482VQQ2_ASBVE</name>
<reference evidence="2 3" key="1">
    <citation type="submission" date="2017-03" db="EMBL/GenBank/DDBJ databases">
        <title>Genome of the blue death feigning beetle - Asbolus verrucosus.</title>
        <authorList>
            <person name="Rider S.D."/>
        </authorList>
    </citation>
    <scope>NUCLEOTIDE SEQUENCE [LARGE SCALE GENOMIC DNA]</scope>
    <source>
        <strain evidence="2">Butters</strain>
        <tissue evidence="2">Head and leg muscle</tissue>
    </source>
</reference>
<organism evidence="2 3">
    <name type="scientific">Asbolus verrucosus</name>
    <name type="common">Desert ironclad beetle</name>
    <dbReference type="NCBI Taxonomy" id="1661398"/>
    <lineage>
        <taxon>Eukaryota</taxon>
        <taxon>Metazoa</taxon>
        <taxon>Ecdysozoa</taxon>
        <taxon>Arthropoda</taxon>
        <taxon>Hexapoda</taxon>
        <taxon>Insecta</taxon>
        <taxon>Pterygota</taxon>
        <taxon>Neoptera</taxon>
        <taxon>Endopterygota</taxon>
        <taxon>Coleoptera</taxon>
        <taxon>Polyphaga</taxon>
        <taxon>Cucujiformia</taxon>
        <taxon>Tenebrionidae</taxon>
        <taxon>Pimeliinae</taxon>
        <taxon>Asbolus</taxon>
    </lineage>
</organism>
<gene>
    <name evidence="2" type="ORF">BDFB_012528</name>
</gene>
<evidence type="ECO:0000256" key="1">
    <source>
        <dbReference type="SAM" id="SignalP"/>
    </source>
</evidence>
<accession>A0A482VQQ2</accession>
<feature type="chain" id="PRO_5019722436" evidence="1">
    <location>
        <begin position="23"/>
        <end position="59"/>
    </location>
</feature>
<sequence>MCIHCFFVVFEIAVDTIFLCYCEDQCINDGNTFPYYTTIELHSYIRKAQVIMLEMENKK</sequence>
<evidence type="ECO:0000313" key="3">
    <source>
        <dbReference type="Proteomes" id="UP000292052"/>
    </source>
</evidence>
<evidence type="ECO:0000313" key="2">
    <source>
        <dbReference type="EMBL" id="RZC34667.1"/>
    </source>
</evidence>
<proteinExistence type="predicted"/>
<comment type="caution">
    <text evidence="2">The sequence shown here is derived from an EMBL/GenBank/DDBJ whole genome shotgun (WGS) entry which is preliminary data.</text>
</comment>